<dbReference type="Gene3D" id="1.10.10.2840">
    <property type="entry name" value="PucR C-terminal helix-turn-helix domain"/>
    <property type="match status" value="1"/>
</dbReference>
<organism evidence="5 6">
    <name type="scientific">Cupriavidus yeoncheonensis</name>
    <dbReference type="NCBI Taxonomy" id="1462994"/>
    <lineage>
        <taxon>Bacteria</taxon>
        <taxon>Pseudomonadati</taxon>
        <taxon>Pseudomonadota</taxon>
        <taxon>Betaproteobacteria</taxon>
        <taxon>Burkholderiales</taxon>
        <taxon>Burkholderiaceae</taxon>
        <taxon>Cupriavidus</taxon>
    </lineage>
</organism>
<dbReference type="AlphaFoldDB" id="A0A916ND77"/>
<evidence type="ECO:0000313" key="5">
    <source>
        <dbReference type="EMBL" id="CAG2137562.1"/>
    </source>
</evidence>
<dbReference type="InterPro" id="IPR051448">
    <property type="entry name" value="CdaR-like_regulators"/>
</dbReference>
<proteinExistence type="inferred from homology"/>
<comment type="similarity">
    <text evidence="1">Belongs to the CdaR family.</text>
</comment>
<dbReference type="Pfam" id="PF07905">
    <property type="entry name" value="PucR"/>
    <property type="match status" value="1"/>
</dbReference>
<evidence type="ECO:0000313" key="6">
    <source>
        <dbReference type="Proteomes" id="UP000672934"/>
    </source>
</evidence>
<feature type="domain" description="CdaR GGDEF-like" evidence="4">
    <location>
        <begin position="269"/>
        <end position="373"/>
    </location>
</feature>
<protein>
    <submittedName>
        <fullName evidence="5">Purine catabolism regulatory protein</fullName>
    </submittedName>
</protein>
<dbReference type="Proteomes" id="UP000672934">
    <property type="component" value="Unassembled WGS sequence"/>
</dbReference>
<dbReference type="InterPro" id="IPR012914">
    <property type="entry name" value="PucR_dom"/>
</dbReference>
<feature type="domain" description="Purine catabolism PurC-like" evidence="2">
    <location>
        <begin position="2"/>
        <end position="92"/>
    </location>
</feature>
<gene>
    <name evidence="5" type="primary">pucR</name>
    <name evidence="5" type="ORF">LMG31506_01860</name>
</gene>
<reference evidence="5" key="1">
    <citation type="submission" date="2021-03" db="EMBL/GenBank/DDBJ databases">
        <authorList>
            <person name="Peeters C."/>
        </authorList>
    </citation>
    <scope>NUCLEOTIDE SEQUENCE</scope>
    <source>
        <strain evidence="5">LMG 31506</strain>
    </source>
</reference>
<evidence type="ECO:0000259" key="3">
    <source>
        <dbReference type="Pfam" id="PF13556"/>
    </source>
</evidence>
<dbReference type="PANTHER" id="PTHR33744:SF7">
    <property type="entry name" value="PUCR FAMILY TRANSCRIPTIONAL REGULATOR"/>
    <property type="match status" value="1"/>
</dbReference>
<sequence length="494" mass="54855">MVDHPDIAAWVQRGQLLLSTGYNWPQDERKANQLIRDLHDRGLAGVVLAVPNFLEHFPSASALAANDVGLPLLEIDWDIPFSSITEEIHSSIIRLQGEIIERSDEIHRSLTHAAVVANTLGDLARALGKLLNRAVNFVDTDGLPLGSSDETRPEQERGERERGYLRLLNNRIILRQIQDSMSPLLLDAMPEVGVPKRLGCPIRIRGEIAAFIFVDGGEAPLGELDIRATEHASIIAALHLVHMRALHLQEERLGYALVGSLLEGKFEETPTALERARLSGWDPSGNYRVCLVLLDEPLPLSKEGFLRRERWVERLRRYLENSGQPPLILVSLNQITFLMAAEAEPEPLWKSLGSRGAALAVSRVHRGIIGMAQGGQDVQSLVPMLRPGKVHHFQEVMFPRALMGDADARELFIQSKIGPLLNDKKGEALLETLEALCAEGFQLANTARRLGVHISTLRYRLERIESLLGSALEDQANRFELQVAVALYKLTSEG</sequence>
<comment type="caution">
    <text evidence="5">The sequence shown here is derived from an EMBL/GenBank/DDBJ whole genome shotgun (WGS) entry which is preliminary data.</text>
</comment>
<accession>A0A916ND77</accession>
<evidence type="ECO:0000256" key="1">
    <source>
        <dbReference type="ARBA" id="ARBA00006754"/>
    </source>
</evidence>
<dbReference type="Pfam" id="PF17853">
    <property type="entry name" value="GGDEF_2"/>
    <property type="match status" value="1"/>
</dbReference>
<dbReference type="InterPro" id="IPR041522">
    <property type="entry name" value="CdaR_GGDEF"/>
</dbReference>
<keyword evidence="6" id="KW-1185">Reference proteome</keyword>
<dbReference type="EMBL" id="CAJPUY010000005">
    <property type="protein sequence ID" value="CAG2137562.1"/>
    <property type="molecule type" value="Genomic_DNA"/>
</dbReference>
<evidence type="ECO:0000259" key="4">
    <source>
        <dbReference type="Pfam" id="PF17853"/>
    </source>
</evidence>
<evidence type="ECO:0000259" key="2">
    <source>
        <dbReference type="Pfam" id="PF07905"/>
    </source>
</evidence>
<name>A0A916ND77_9BURK</name>
<dbReference type="InterPro" id="IPR042070">
    <property type="entry name" value="PucR_C-HTH_sf"/>
</dbReference>
<dbReference type="InterPro" id="IPR025736">
    <property type="entry name" value="PucR_C-HTH_dom"/>
</dbReference>
<dbReference type="Pfam" id="PF13556">
    <property type="entry name" value="HTH_30"/>
    <property type="match status" value="1"/>
</dbReference>
<feature type="domain" description="PucR C-terminal helix-turn-helix" evidence="3">
    <location>
        <begin position="429"/>
        <end position="486"/>
    </location>
</feature>
<dbReference type="PANTHER" id="PTHR33744">
    <property type="entry name" value="CARBOHYDRATE DIACID REGULATOR"/>
    <property type="match status" value="1"/>
</dbReference>